<dbReference type="GeneID" id="20341352"/>
<evidence type="ECO:0000313" key="4">
    <source>
        <dbReference type="EnsemblFungi" id="EJT80902"/>
    </source>
</evidence>
<sequence>MGKPSKQSPLGGSGDAMSLHSNVPAYRDRSVSPAGAPGSSSNFRGASHGLNDDDDIPRLDADDDDLPPMYTDVAESNALLAPYQTPAPAVDDPSTTFPIFSMNASNSSEIYIDPRLDASPELLERHIIARAQAPPRLAVQVKGTHREMVEEHGKKERRSVIDFDVSIDLTPYLYHDVATRQSWSELDTVDNLEKAKRGTVFARRSPVAVSGAFGLDAEKPSLREWVHRYCAGSSSGLKAFVLRRRVVGLDREYLRDRLIHLVRTTNYQGDVSVYFPYHGETVSVYNECRINHWRATRWIRVVCYVTLTFLLAWPYLFFRTKRFETVFATWHFSRPGSHANAKEYVSLSEEQLFGLWASAIHTAVLHKRQCLLDQQDLVNSQRAGPVTTGNAAVDTGVNFVMAGIRAMNEVNRQMGWGYDR</sequence>
<evidence type="ECO:0000313" key="5">
    <source>
        <dbReference type="Proteomes" id="UP000006039"/>
    </source>
</evidence>
<keyword evidence="2" id="KW-0812">Transmembrane</keyword>
<keyword evidence="5" id="KW-1185">Reference proteome</keyword>
<feature type="compositionally biased region" description="Low complexity" evidence="1">
    <location>
        <begin position="32"/>
        <end position="41"/>
    </location>
</feature>
<gene>
    <name evidence="4" type="primary">20341352</name>
    <name evidence="3" type="ORF">GGTG_00894</name>
</gene>
<evidence type="ECO:0000256" key="2">
    <source>
        <dbReference type="SAM" id="Phobius"/>
    </source>
</evidence>
<feature type="transmembrane region" description="Helical" evidence="2">
    <location>
        <begin position="298"/>
        <end position="318"/>
    </location>
</feature>
<reference evidence="3" key="3">
    <citation type="submission" date="2010-09" db="EMBL/GenBank/DDBJ databases">
        <title>Annotation of Gaeumannomyces graminis var. tritici R3-111a-1.</title>
        <authorList>
            <consortium name="The Broad Institute Genome Sequencing Platform"/>
            <person name="Ma L.-J."/>
            <person name="Dead R."/>
            <person name="Young S.K."/>
            <person name="Zeng Q."/>
            <person name="Gargeya S."/>
            <person name="Fitzgerald M."/>
            <person name="Haas B."/>
            <person name="Abouelleil A."/>
            <person name="Alvarado L."/>
            <person name="Arachchi H.M."/>
            <person name="Berlin A."/>
            <person name="Brown A."/>
            <person name="Chapman S.B."/>
            <person name="Chen Z."/>
            <person name="Dunbar C."/>
            <person name="Freedman E."/>
            <person name="Gearin G."/>
            <person name="Gellesch M."/>
            <person name="Goldberg J."/>
            <person name="Griggs A."/>
            <person name="Gujja S."/>
            <person name="Heiman D."/>
            <person name="Howarth C."/>
            <person name="Larson L."/>
            <person name="Lui A."/>
            <person name="MacDonald P.J.P."/>
            <person name="Mehta T."/>
            <person name="Montmayeur A."/>
            <person name="Murphy C."/>
            <person name="Neiman D."/>
            <person name="Pearson M."/>
            <person name="Priest M."/>
            <person name="Roberts A."/>
            <person name="Saif S."/>
            <person name="Shea T."/>
            <person name="Shenoy N."/>
            <person name="Sisk P."/>
            <person name="Stolte C."/>
            <person name="Sykes S."/>
            <person name="Yandava C."/>
            <person name="Wortman J."/>
            <person name="Nusbaum C."/>
            <person name="Birren B."/>
        </authorList>
    </citation>
    <scope>NUCLEOTIDE SEQUENCE</scope>
    <source>
        <strain evidence="3">R3-111a-1</strain>
    </source>
</reference>
<reference evidence="5" key="1">
    <citation type="submission" date="2010-07" db="EMBL/GenBank/DDBJ databases">
        <title>The genome sequence of Gaeumannomyces graminis var. tritici strain R3-111a-1.</title>
        <authorList>
            <consortium name="The Broad Institute Genome Sequencing Platform"/>
            <person name="Ma L.-J."/>
            <person name="Dead R."/>
            <person name="Young S."/>
            <person name="Zeng Q."/>
            <person name="Koehrsen M."/>
            <person name="Alvarado L."/>
            <person name="Berlin A."/>
            <person name="Chapman S.B."/>
            <person name="Chen Z."/>
            <person name="Freedman E."/>
            <person name="Gellesch M."/>
            <person name="Goldberg J."/>
            <person name="Griggs A."/>
            <person name="Gujja S."/>
            <person name="Heilman E.R."/>
            <person name="Heiman D."/>
            <person name="Hepburn T."/>
            <person name="Howarth C."/>
            <person name="Jen D."/>
            <person name="Larson L."/>
            <person name="Mehta T."/>
            <person name="Neiman D."/>
            <person name="Pearson M."/>
            <person name="Roberts A."/>
            <person name="Saif S."/>
            <person name="Shea T."/>
            <person name="Shenoy N."/>
            <person name="Sisk P."/>
            <person name="Stolte C."/>
            <person name="Sykes S."/>
            <person name="Walk T."/>
            <person name="White J."/>
            <person name="Yandava C."/>
            <person name="Haas B."/>
            <person name="Nusbaum C."/>
            <person name="Birren B."/>
        </authorList>
    </citation>
    <scope>NUCLEOTIDE SEQUENCE [LARGE SCALE GENOMIC DNA]</scope>
    <source>
        <strain evidence="5">R3-111a-1</strain>
    </source>
</reference>
<organism evidence="3">
    <name type="scientific">Gaeumannomyces tritici (strain R3-111a-1)</name>
    <name type="common">Wheat and barley take-all root rot fungus</name>
    <name type="synonym">Gaeumannomyces graminis var. tritici</name>
    <dbReference type="NCBI Taxonomy" id="644352"/>
    <lineage>
        <taxon>Eukaryota</taxon>
        <taxon>Fungi</taxon>
        <taxon>Dikarya</taxon>
        <taxon>Ascomycota</taxon>
        <taxon>Pezizomycotina</taxon>
        <taxon>Sordariomycetes</taxon>
        <taxon>Sordariomycetidae</taxon>
        <taxon>Magnaporthales</taxon>
        <taxon>Magnaporthaceae</taxon>
        <taxon>Gaeumannomyces</taxon>
    </lineage>
</organism>
<reference evidence="3" key="2">
    <citation type="submission" date="2010-07" db="EMBL/GenBank/DDBJ databases">
        <authorList>
            <consortium name="The Broad Institute Genome Sequencing Platform"/>
            <consortium name="Broad Institute Genome Sequencing Center for Infectious Disease"/>
            <person name="Ma L.-J."/>
            <person name="Dead R."/>
            <person name="Young S."/>
            <person name="Zeng Q."/>
            <person name="Koehrsen M."/>
            <person name="Alvarado L."/>
            <person name="Berlin A."/>
            <person name="Chapman S.B."/>
            <person name="Chen Z."/>
            <person name="Freedman E."/>
            <person name="Gellesch M."/>
            <person name="Goldberg J."/>
            <person name="Griggs A."/>
            <person name="Gujja S."/>
            <person name="Heilman E.R."/>
            <person name="Heiman D."/>
            <person name="Hepburn T."/>
            <person name="Howarth C."/>
            <person name="Jen D."/>
            <person name="Larson L."/>
            <person name="Mehta T."/>
            <person name="Neiman D."/>
            <person name="Pearson M."/>
            <person name="Roberts A."/>
            <person name="Saif S."/>
            <person name="Shea T."/>
            <person name="Shenoy N."/>
            <person name="Sisk P."/>
            <person name="Stolte C."/>
            <person name="Sykes S."/>
            <person name="Walk T."/>
            <person name="White J."/>
            <person name="Yandava C."/>
            <person name="Haas B."/>
            <person name="Nusbaum C."/>
            <person name="Birren B."/>
        </authorList>
    </citation>
    <scope>NUCLEOTIDE SEQUENCE</scope>
    <source>
        <strain evidence="3">R3-111a-1</strain>
    </source>
</reference>
<dbReference type="Proteomes" id="UP000006039">
    <property type="component" value="Unassembled WGS sequence"/>
</dbReference>
<dbReference type="OrthoDB" id="203796at2759"/>
<dbReference type="AlphaFoldDB" id="J3NI09"/>
<reference evidence="4" key="4">
    <citation type="journal article" date="2015" name="G3 (Bethesda)">
        <title>Genome sequences of three phytopathogenic species of the Magnaporthaceae family of fungi.</title>
        <authorList>
            <person name="Okagaki L.H."/>
            <person name="Nunes C.C."/>
            <person name="Sailsbery J."/>
            <person name="Clay B."/>
            <person name="Brown D."/>
            <person name="John T."/>
            <person name="Oh Y."/>
            <person name="Young N."/>
            <person name="Fitzgerald M."/>
            <person name="Haas B.J."/>
            <person name="Zeng Q."/>
            <person name="Young S."/>
            <person name="Adiconis X."/>
            <person name="Fan L."/>
            <person name="Levin J.Z."/>
            <person name="Mitchell T.K."/>
            <person name="Okubara P.A."/>
            <person name="Farman M.L."/>
            <person name="Kohn L.M."/>
            <person name="Birren B."/>
            <person name="Ma L.-J."/>
            <person name="Dean R.A."/>
        </authorList>
    </citation>
    <scope>NUCLEOTIDE SEQUENCE</scope>
    <source>
        <strain evidence="4">R3-111a-1</strain>
    </source>
</reference>
<accession>J3NI09</accession>
<dbReference type="eggNOG" id="ENOG502S4VJ">
    <property type="taxonomic scope" value="Eukaryota"/>
</dbReference>
<feature type="region of interest" description="Disordered" evidence="1">
    <location>
        <begin position="1"/>
        <end position="66"/>
    </location>
</feature>
<evidence type="ECO:0000256" key="1">
    <source>
        <dbReference type="SAM" id="MobiDB-lite"/>
    </source>
</evidence>
<dbReference type="RefSeq" id="XP_009216911.1">
    <property type="nucleotide sequence ID" value="XM_009218647.1"/>
</dbReference>
<keyword evidence="2" id="KW-0472">Membrane</keyword>
<dbReference type="HOGENOM" id="CLU_042303_0_1_1"/>
<evidence type="ECO:0000313" key="3">
    <source>
        <dbReference type="EMBL" id="EJT80902.1"/>
    </source>
</evidence>
<protein>
    <submittedName>
        <fullName evidence="3 4">Uncharacterized protein</fullName>
    </submittedName>
</protein>
<proteinExistence type="predicted"/>
<dbReference type="EMBL" id="GL385395">
    <property type="protein sequence ID" value="EJT80902.1"/>
    <property type="molecule type" value="Genomic_DNA"/>
</dbReference>
<keyword evidence="2" id="KW-1133">Transmembrane helix</keyword>
<dbReference type="EnsemblFungi" id="EJT80902">
    <property type="protein sequence ID" value="EJT80902"/>
    <property type="gene ID" value="GGTG_00894"/>
</dbReference>
<reference evidence="4" key="5">
    <citation type="submission" date="2018-04" db="UniProtKB">
        <authorList>
            <consortium name="EnsemblFungi"/>
        </authorList>
    </citation>
    <scope>IDENTIFICATION</scope>
    <source>
        <strain evidence="4">R3-111a-1</strain>
    </source>
</reference>
<name>J3NI09_GAET3</name>
<dbReference type="PANTHER" id="PTHR37848">
    <property type="entry name" value="EXPRESSED PROTEIN"/>
    <property type="match status" value="1"/>
</dbReference>
<dbReference type="VEuPathDB" id="FungiDB:GGTG_00894"/>
<dbReference type="PANTHER" id="PTHR37848:SF1">
    <property type="entry name" value="SUN DOMAIN-CONTAINING PROTEIN"/>
    <property type="match status" value="1"/>
</dbReference>
<feature type="compositionally biased region" description="Polar residues" evidence="1">
    <location>
        <begin position="1"/>
        <end position="10"/>
    </location>
</feature>